<comment type="caution">
    <text evidence="1">The sequence shown here is derived from an EMBL/GenBank/DDBJ whole genome shotgun (WGS) entry which is preliminary data.</text>
</comment>
<organism evidence="1 2">
    <name type="scientific">Hibiscus sabdariffa</name>
    <name type="common">roselle</name>
    <dbReference type="NCBI Taxonomy" id="183260"/>
    <lineage>
        <taxon>Eukaryota</taxon>
        <taxon>Viridiplantae</taxon>
        <taxon>Streptophyta</taxon>
        <taxon>Embryophyta</taxon>
        <taxon>Tracheophyta</taxon>
        <taxon>Spermatophyta</taxon>
        <taxon>Magnoliopsida</taxon>
        <taxon>eudicotyledons</taxon>
        <taxon>Gunneridae</taxon>
        <taxon>Pentapetalae</taxon>
        <taxon>rosids</taxon>
        <taxon>malvids</taxon>
        <taxon>Malvales</taxon>
        <taxon>Malvaceae</taxon>
        <taxon>Malvoideae</taxon>
        <taxon>Hibiscus</taxon>
    </lineage>
</organism>
<keyword evidence="2" id="KW-1185">Reference proteome</keyword>
<proteinExistence type="predicted"/>
<sequence length="127" mass="14694">MLAHNFTNEKNERASPILWETHTPIPIPSQSKILHWIPRIALCSPSISKRKQLVELLWNWNVYNIRKLTLHSSFHKWYSLIVAINKQLALHHPTEPAGRNRSGHRKWIASNRSEIMILLASVSHIAG</sequence>
<reference evidence="1 2" key="1">
    <citation type="journal article" date="2024" name="G3 (Bethesda)">
        <title>Genome assembly of Hibiscus sabdariffa L. provides insights into metabolisms of medicinal natural products.</title>
        <authorList>
            <person name="Kim T."/>
        </authorList>
    </citation>
    <scope>NUCLEOTIDE SEQUENCE [LARGE SCALE GENOMIC DNA]</scope>
    <source>
        <strain evidence="1">TK-2024</strain>
        <tissue evidence="1">Old leaves</tissue>
    </source>
</reference>
<accession>A0ABR1Z7F2</accession>
<evidence type="ECO:0000313" key="2">
    <source>
        <dbReference type="Proteomes" id="UP001472677"/>
    </source>
</evidence>
<evidence type="ECO:0000313" key="1">
    <source>
        <dbReference type="EMBL" id="KAK8475609.1"/>
    </source>
</evidence>
<gene>
    <name evidence="1" type="ORF">V6N12_033728</name>
</gene>
<dbReference type="EMBL" id="JBBPBM010002669">
    <property type="protein sequence ID" value="KAK8475609.1"/>
    <property type="molecule type" value="Genomic_DNA"/>
</dbReference>
<name>A0ABR1Z7F2_9ROSI</name>
<protein>
    <submittedName>
        <fullName evidence="1">Uncharacterized protein</fullName>
    </submittedName>
</protein>
<dbReference type="Proteomes" id="UP001472677">
    <property type="component" value="Unassembled WGS sequence"/>
</dbReference>